<organism evidence="1 2">
    <name type="scientific">Pseudovibrio exalbescens</name>
    <dbReference type="NCBI Taxonomy" id="197461"/>
    <lineage>
        <taxon>Bacteria</taxon>
        <taxon>Pseudomonadati</taxon>
        <taxon>Pseudomonadota</taxon>
        <taxon>Alphaproteobacteria</taxon>
        <taxon>Hyphomicrobiales</taxon>
        <taxon>Stappiaceae</taxon>
        <taxon>Pseudovibrio</taxon>
    </lineage>
</organism>
<gene>
    <name evidence="1" type="ORF">A3843_18020</name>
</gene>
<proteinExistence type="predicted"/>
<dbReference type="InterPro" id="IPR021829">
    <property type="entry name" value="DUF3419"/>
</dbReference>
<evidence type="ECO:0000313" key="2">
    <source>
        <dbReference type="Proteomes" id="UP000185783"/>
    </source>
</evidence>
<dbReference type="PANTHER" id="PTHR47473">
    <property type="entry name" value="BTA1P"/>
    <property type="match status" value="1"/>
</dbReference>
<evidence type="ECO:0000313" key="1">
    <source>
        <dbReference type="EMBL" id="OKL42558.1"/>
    </source>
</evidence>
<dbReference type="PANTHER" id="PTHR47473:SF1">
    <property type="entry name" value="METHYLTRANSFERASE DOMAIN-CONTAINING PROTEIN"/>
    <property type="match status" value="1"/>
</dbReference>
<keyword evidence="1" id="KW-0808">Transferase</keyword>
<reference evidence="1 2" key="1">
    <citation type="submission" date="2016-03" db="EMBL/GenBank/DDBJ databases">
        <title>Genome sequence of Nesiotobacter sp. nov., a moderately halophilic alphaproteobacterium isolated from the Yellow Sea, China.</title>
        <authorList>
            <person name="Zhang G."/>
            <person name="Zhang R."/>
        </authorList>
    </citation>
    <scope>NUCLEOTIDE SEQUENCE [LARGE SCALE GENOMIC DNA]</scope>
    <source>
        <strain evidence="1 2">WB1-6</strain>
    </source>
</reference>
<dbReference type="RefSeq" id="WP_028482589.1">
    <property type="nucleotide sequence ID" value="NZ_LVVZ01000041.1"/>
</dbReference>
<name>A0A1U7JCY3_9HYPH</name>
<dbReference type="STRING" id="197461.A3843_18020"/>
<comment type="caution">
    <text evidence="1">The sequence shown here is derived from an EMBL/GenBank/DDBJ whole genome shotgun (WGS) entry which is preliminary data.</text>
</comment>
<keyword evidence="2" id="KW-1185">Reference proteome</keyword>
<dbReference type="AlphaFoldDB" id="A0A1U7JCY3"/>
<protein>
    <submittedName>
        <fullName evidence="1">S-adenosylmethionine--diacylglycerol 3-amino-3-carboxypropyl transferase</fullName>
    </submittedName>
</protein>
<accession>A0A1U7JCY3</accession>
<dbReference type="Proteomes" id="UP000185783">
    <property type="component" value="Unassembled WGS sequence"/>
</dbReference>
<dbReference type="GO" id="GO:0016740">
    <property type="term" value="F:transferase activity"/>
    <property type="evidence" value="ECO:0007669"/>
    <property type="project" value="UniProtKB-KW"/>
</dbReference>
<dbReference type="EMBL" id="LVVZ01000041">
    <property type="protein sequence ID" value="OKL42558.1"/>
    <property type="molecule type" value="Genomic_DNA"/>
</dbReference>
<sequence>MSSPLKQSKQRLNSAVHRSRASTWDGILERLFTFAFKGMVYPQIWEDPEVDIKALNLAPGSRLITIASGGCNVMSYLTTDPKEIVALDLNRAHVALNRLKLAAVRNLPDYQSFYRFFGAADEKSNIQLYERFLKNNIDPTTRDYWEGRDLTAWGRKRITLFSRDLYHHGMLGYFIGAGHLVARLYGVDLKQLARAKTLDEQRSYFDKTLAPLFDKRLVRWATSKKMSLYGLGIPPAQYEALASAGDGNMAVVLKQRLERLACGFPMSENYFAWQAFNRGYAEEGSSVSPRSPAGPLPPYLQEQHYETIRARADRVKVLNRSFTEYLSSDAGEGFDGYVLLDAQDWMTDQQLNDLWWGITQSAKPGARVIFRTAAEPSVLPGRVADGILDQWFYHEEESHQLNLQDRSSIYGGFHIYQFKGADQ</sequence>
<dbReference type="Pfam" id="PF11899">
    <property type="entry name" value="DUF3419"/>
    <property type="match status" value="1"/>
</dbReference>